<evidence type="ECO:0000313" key="2">
    <source>
        <dbReference type="EMBL" id="PXX80582.1"/>
    </source>
</evidence>
<dbReference type="Proteomes" id="UP000247612">
    <property type="component" value="Unassembled WGS sequence"/>
</dbReference>
<dbReference type="OrthoDB" id="6622255at2"/>
<keyword evidence="2" id="KW-0413">Isomerase</keyword>
<protein>
    <submittedName>
        <fullName evidence="2">Sugar phosphate isomerase/epimerase</fullName>
    </submittedName>
</protein>
<dbReference type="GO" id="GO:0016853">
    <property type="term" value="F:isomerase activity"/>
    <property type="evidence" value="ECO:0007669"/>
    <property type="project" value="UniProtKB-KW"/>
</dbReference>
<comment type="caution">
    <text evidence="2">The sequence shown here is derived from an EMBL/GenBank/DDBJ whole genome shotgun (WGS) entry which is preliminary data.</text>
</comment>
<evidence type="ECO:0000313" key="3">
    <source>
        <dbReference type="Proteomes" id="UP000247612"/>
    </source>
</evidence>
<name>A0A318KVI4_9FIRM</name>
<dbReference type="EMBL" id="QJKH01000003">
    <property type="protein sequence ID" value="PXX80582.1"/>
    <property type="molecule type" value="Genomic_DNA"/>
</dbReference>
<dbReference type="AlphaFoldDB" id="A0A318KVI4"/>
<reference evidence="2 3" key="1">
    <citation type="submission" date="2018-05" db="EMBL/GenBank/DDBJ databases">
        <title>Genomic Encyclopedia of Type Strains, Phase IV (KMG-IV): sequencing the most valuable type-strain genomes for metagenomic binning, comparative biology and taxonomic classification.</title>
        <authorList>
            <person name="Goeker M."/>
        </authorList>
    </citation>
    <scope>NUCLEOTIDE SEQUENCE [LARGE SCALE GENOMIC DNA]</scope>
    <source>
        <strain evidence="2 3">JC118</strain>
    </source>
</reference>
<feature type="domain" description="Xylose isomerase-like TIM barrel" evidence="1">
    <location>
        <begin position="56"/>
        <end position="278"/>
    </location>
</feature>
<dbReference type="RefSeq" id="WP_022938305.1">
    <property type="nucleotide sequence ID" value="NZ_CABKRQ010000005.1"/>
</dbReference>
<proteinExistence type="predicted"/>
<accession>A0A318KVI4</accession>
<sequence>MPIYQPSILVSNILDPLTHNEQDLCQLYQRLGELKRYASIETRIMKEASVRAVCDEVFKTEQLTFWITGELSRAGLNLSSVNESNRLSAVEKVKEMMQLAALDRCTWLGIASGGIETTLNEGIDAFVKSVSELLDEINMKAYPFKLIIEPLDQFAHKCNVLGTTETVLSFMHRLPASAIEDKQVCLCWDSAHMALNEDDFEASFAALAPYIVRVHFANAILDKQSPLYGDHHLNFCEEGFLTLKSARAIKKLMDHYLTGEISVAVEIREKERDHAWQLEAESYAFLIQVLQ</sequence>
<dbReference type="Pfam" id="PF01261">
    <property type="entry name" value="AP_endonuc_2"/>
    <property type="match status" value="1"/>
</dbReference>
<keyword evidence="3" id="KW-1185">Reference proteome</keyword>
<dbReference type="SUPFAM" id="SSF51658">
    <property type="entry name" value="Xylose isomerase-like"/>
    <property type="match status" value="1"/>
</dbReference>
<dbReference type="InterPro" id="IPR013022">
    <property type="entry name" value="Xyl_isomerase-like_TIM-brl"/>
</dbReference>
<gene>
    <name evidence="2" type="ORF">DES51_103178</name>
</gene>
<organism evidence="2 3">
    <name type="scientific">Dielma fastidiosa</name>
    <dbReference type="NCBI Taxonomy" id="1034346"/>
    <lineage>
        <taxon>Bacteria</taxon>
        <taxon>Bacillati</taxon>
        <taxon>Bacillota</taxon>
        <taxon>Erysipelotrichia</taxon>
        <taxon>Erysipelotrichales</taxon>
        <taxon>Erysipelotrichaceae</taxon>
        <taxon>Dielma</taxon>
    </lineage>
</organism>
<dbReference type="InterPro" id="IPR036237">
    <property type="entry name" value="Xyl_isomerase-like_sf"/>
</dbReference>
<evidence type="ECO:0000259" key="1">
    <source>
        <dbReference type="Pfam" id="PF01261"/>
    </source>
</evidence>
<dbReference type="Gene3D" id="3.20.20.150">
    <property type="entry name" value="Divalent-metal-dependent TIM barrel enzymes"/>
    <property type="match status" value="1"/>
</dbReference>
<dbReference type="STRING" id="1034346.GCA_000313565_02000"/>